<keyword evidence="9" id="KW-1133">Transmembrane helix</keyword>
<organism evidence="11 12">
    <name type="scientific">Roseivirga seohaensis subsp. aquiponti</name>
    <dbReference type="NCBI Taxonomy" id="1566026"/>
    <lineage>
        <taxon>Bacteria</taxon>
        <taxon>Pseudomonadati</taxon>
        <taxon>Bacteroidota</taxon>
        <taxon>Cytophagia</taxon>
        <taxon>Cytophagales</taxon>
        <taxon>Roseivirgaceae</taxon>
        <taxon>Roseivirga</taxon>
    </lineage>
</organism>
<evidence type="ECO:0000256" key="8">
    <source>
        <dbReference type="ARBA" id="ARBA00023012"/>
    </source>
</evidence>
<dbReference type="Gene3D" id="2.60.40.10">
    <property type="entry name" value="Immunoglobulins"/>
    <property type="match status" value="1"/>
</dbReference>
<feature type="transmembrane region" description="Helical" evidence="9">
    <location>
        <begin position="789"/>
        <end position="812"/>
    </location>
</feature>
<name>A0A0L8APG4_9BACT</name>
<dbReference type="Pfam" id="PF07730">
    <property type="entry name" value="HisKA_3"/>
    <property type="match status" value="1"/>
</dbReference>
<feature type="domain" description="Histidine kinase" evidence="10">
    <location>
        <begin position="839"/>
        <end position="1020"/>
    </location>
</feature>
<comment type="caution">
    <text evidence="11">The sequence shown here is derived from an EMBL/GenBank/DDBJ whole genome shotgun (WGS) entry which is preliminary data.</text>
</comment>
<reference evidence="12" key="1">
    <citation type="submission" date="2014-11" db="EMBL/GenBank/DDBJ databases">
        <title>Genome sequencing of Roseivirga sp. D-25.</title>
        <authorList>
            <person name="Selvaratnam C."/>
            <person name="Thevarajoo S."/>
            <person name="Goh K.M."/>
            <person name="Eee R."/>
            <person name="Chan K.-G."/>
            <person name="Chong C.S."/>
        </authorList>
    </citation>
    <scope>NUCLEOTIDE SEQUENCE [LARGE SCALE GENOMIC DNA]</scope>
    <source>
        <strain evidence="12">D-25</strain>
    </source>
</reference>
<dbReference type="PANTHER" id="PTHR24421:SF10">
    <property type="entry name" value="NITRATE_NITRITE SENSOR PROTEIN NARQ"/>
    <property type="match status" value="1"/>
</dbReference>
<dbReference type="SUPFAM" id="SSF63829">
    <property type="entry name" value="Calcium-dependent phosphotriesterase"/>
    <property type="match status" value="1"/>
</dbReference>
<dbReference type="GO" id="GO:0046983">
    <property type="term" value="F:protein dimerization activity"/>
    <property type="evidence" value="ECO:0007669"/>
    <property type="project" value="InterPro"/>
</dbReference>
<keyword evidence="5" id="KW-0547">Nucleotide-binding</keyword>
<sequence length="1020" mass="115774">MGIAQQTFVALGLYLRTPFKPFLCIWLLLATSSLLGQNKQDQGILAFNTYDAKDGLEVGDIHSLVYDNNGWLWISGLESDLGASAFLQNIPKLQWFDGYNFHSVSLPISEDISPNIFILNKRADGLFYLRFSSARTSDYLYLFNPSSFEFQQIPISNKGIDVKISNLFVQGNTTFIALDTAGETYLYLLNEDLSLHRLFRLRTEGGESYLYQVISFENHFLVSEARTGIIAYALNGEIIKEFDYEDFSFEKTDNQEVLALADCFWFEEAFEFVLKSEKEIYRYNDQNMTWSKSNLTKPGKTGVVKNNLYQKLNAINDSFGNIALLDATGDQVLIKREFINQVNQKSNTIVKVNNITNMASQNLKKELYLAQLGRLVHIVFKNTGVHNFLEGFSVRSITHYKESKYLVGTEVGGLYLIDVDDKTEEPFPIFMNGQPFSASEVRGLFISENNIWTNYNEGVLLIDLATHEVERFRHYPISAMVDDGDRIVYGAATFPLMEFDKVNKVNRPLSVNDSLVIMDLAKFGGSFYATTKNGLFTFKDGNEAFIDIPVEPDKLMMLDVIDEYGLMITTSDGRVYQMSNENKEPVLLYTDPATSPIASVFKDEQSNFWFATFSGLIKYNPQTQTSERYVEDDGFSNNEFNRYSMLQTADGGVFLGAIRGLNFFYPTEVRKIEKGGRVVLTSLTYFDIKTNANTNITALGNLAQVKNISLPAENKFLKIQMAPNGLTQPVKVNMEFRLNNSEWLPIKQPGEIQFDNLAAGQYRLAVRMVDSEGLAFGEELELRIHAQEFFYRTIWFLLLCGLLIITISYYFIRQANKAKRLEQHYSRTLLKVQEEERMRISRDLHDSVGQQLILLKNQANASKNEEIIKNVSATLDEVRSITKNLHPVVLSRLGLTAALEELIRKLDENTEVFFSTELENIDGIFKEDEELNLYRIIQEALNNIVKHANAASARLSIEHTKGKILINIQDNGRGFVVEQEQQSGTSLGLKTLQERIAMLNGKVNIVSGETGTIISLIIPK</sequence>
<dbReference type="InterPro" id="IPR011712">
    <property type="entry name" value="Sig_transdc_His_kin_sub3_dim/P"/>
</dbReference>
<evidence type="ECO:0000256" key="2">
    <source>
        <dbReference type="ARBA" id="ARBA00012438"/>
    </source>
</evidence>
<dbReference type="Pfam" id="PF02518">
    <property type="entry name" value="HATPase_c"/>
    <property type="match status" value="1"/>
</dbReference>
<evidence type="ECO:0000256" key="5">
    <source>
        <dbReference type="ARBA" id="ARBA00022741"/>
    </source>
</evidence>
<dbReference type="GO" id="GO:0005524">
    <property type="term" value="F:ATP binding"/>
    <property type="evidence" value="ECO:0007669"/>
    <property type="project" value="UniProtKB-KW"/>
</dbReference>
<dbReference type="Gene3D" id="2.130.10.10">
    <property type="entry name" value="YVTN repeat-like/Quinoprotein amine dehydrogenase"/>
    <property type="match status" value="2"/>
</dbReference>
<evidence type="ECO:0000256" key="4">
    <source>
        <dbReference type="ARBA" id="ARBA00022679"/>
    </source>
</evidence>
<dbReference type="InterPro" id="IPR005467">
    <property type="entry name" value="His_kinase_dom"/>
</dbReference>
<dbReference type="InterPro" id="IPR036890">
    <property type="entry name" value="HATPase_C_sf"/>
</dbReference>
<keyword evidence="6" id="KW-0418">Kinase</keyword>
<dbReference type="OrthoDB" id="9778366at2"/>
<protein>
    <recommendedName>
        <fullName evidence="2">histidine kinase</fullName>
        <ecNumber evidence="2">2.7.13.3</ecNumber>
    </recommendedName>
</protein>
<keyword evidence="3" id="KW-0597">Phosphoprotein</keyword>
<dbReference type="PANTHER" id="PTHR24421">
    <property type="entry name" value="NITRATE/NITRITE SENSOR PROTEIN NARX-RELATED"/>
    <property type="match status" value="1"/>
</dbReference>
<keyword evidence="4" id="KW-0808">Transferase</keyword>
<evidence type="ECO:0000313" key="12">
    <source>
        <dbReference type="Proteomes" id="UP000036908"/>
    </source>
</evidence>
<keyword evidence="8" id="KW-0902">Two-component regulatory system</keyword>
<accession>A0A0L8APG4</accession>
<evidence type="ECO:0000259" key="10">
    <source>
        <dbReference type="PROSITE" id="PS50109"/>
    </source>
</evidence>
<dbReference type="GO" id="GO:0016020">
    <property type="term" value="C:membrane"/>
    <property type="evidence" value="ECO:0007669"/>
    <property type="project" value="InterPro"/>
</dbReference>
<dbReference type="Gene3D" id="1.20.5.1930">
    <property type="match status" value="1"/>
</dbReference>
<dbReference type="InterPro" id="IPR050482">
    <property type="entry name" value="Sensor_HK_TwoCompSys"/>
</dbReference>
<gene>
    <name evidence="11" type="ORF">OB69_02365</name>
</gene>
<dbReference type="PROSITE" id="PS50109">
    <property type="entry name" value="HIS_KIN"/>
    <property type="match status" value="1"/>
</dbReference>
<dbReference type="AlphaFoldDB" id="A0A0L8APG4"/>
<dbReference type="CDD" id="cd16917">
    <property type="entry name" value="HATPase_UhpB-NarQ-NarX-like"/>
    <property type="match status" value="1"/>
</dbReference>
<dbReference type="Proteomes" id="UP000036908">
    <property type="component" value="Unassembled WGS sequence"/>
</dbReference>
<keyword evidence="9" id="KW-0812">Transmembrane</keyword>
<evidence type="ECO:0000256" key="3">
    <source>
        <dbReference type="ARBA" id="ARBA00022553"/>
    </source>
</evidence>
<dbReference type="RefSeq" id="WP_053222088.1">
    <property type="nucleotide sequence ID" value="NZ_JSVA01000003.1"/>
</dbReference>
<dbReference type="InterPro" id="IPR003594">
    <property type="entry name" value="HATPase_dom"/>
</dbReference>
<dbReference type="SUPFAM" id="SSF55874">
    <property type="entry name" value="ATPase domain of HSP90 chaperone/DNA topoisomerase II/histidine kinase"/>
    <property type="match status" value="1"/>
</dbReference>
<keyword evidence="7" id="KW-0067">ATP-binding</keyword>
<dbReference type="Gene3D" id="3.30.565.10">
    <property type="entry name" value="Histidine kinase-like ATPase, C-terminal domain"/>
    <property type="match status" value="1"/>
</dbReference>
<evidence type="ECO:0000256" key="1">
    <source>
        <dbReference type="ARBA" id="ARBA00000085"/>
    </source>
</evidence>
<dbReference type="InterPro" id="IPR015943">
    <property type="entry name" value="WD40/YVTN_repeat-like_dom_sf"/>
</dbReference>
<keyword evidence="9" id="KW-0472">Membrane</keyword>
<dbReference type="SMART" id="SM00387">
    <property type="entry name" value="HATPase_c"/>
    <property type="match status" value="1"/>
</dbReference>
<dbReference type="EMBL" id="JSVA01000003">
    <property type="protein sequence ID" value="KOF04373.1"/>
    <property type="molecule type" value="Genomic_DNA"/>
</dbReference>
<dbReference type="InterPro" id="IPR013783">
    <property type="entry name" value="Ig-like_fold"/>
</dbReference>
<evidence type="ECO:0000256" key="9">
    <source>
        <dbReference type="SAM" id="Phobius"/>
    </source>
</evidence>
<evidence type="ECO:0000313" key="11">
    <source>
        <dbReference type="EMBL" id="KOF04373.1"/>
    </source>
</evidence>
<dbReference type="GO" id="GO:0000155">
    <property type="term" value="F:phosphorelay sensor kinase activity"/>
    <property type="evidence" value="ECO:0007669"/>
    <property type="project" value="InterPro"/>
</dbReference>
<evidence type="ECO:0000256" key="7">
    <source>
        <dbReference type="ARBA" id="ARBA00022840"/>
    </source>
</evidence>
<keyword evidence="12" id="KW-1185">Reference proteome</keyword>
<proteinExistence type="predicted"/>
<evidence type="ECO:0000256" key="6">
    <source>
        <dbReference type="ARBA" id="ARBA00022777"/>
    </source>
</evidence>
<dbReference type="PATRIC" id="fig|1566026.4.peg.2175"/>
<dbReference type="EC" id="2.7.13.3" evidence="2"/>
<comment type="catalytic activity">
    <reaction evidence="1">
        <text>ATP + protein L-histidine = ADP + protein N-phospho-L-histidine.</text>
        <dbReference type="EC" id="2.7.13.3"/>
    </reaction>
</comment>